<protein>
    <submittedName>
        <fullName evidence="4">Putative methyltransferase</fullName>
    </submittedName>
</protein>
<dbReference type="EMBL" id="LNZC01000004">
    <property type="protein sequence ID" value="KTD81490.1"/>
    <property type="molecule type" value="Genomic_DNA"/>
</dbReference>
<evidence type="ECO:0000313" key="5">
    <source>
        <dbReference type="Proteomes" id="UP000054662"/>
    </source>
</evidence>
<dbReference type="PANTHER" id="PTHR43861">
    <property type="entry name" value="TRANS-ACONITATE 2-METHYLTRANSFERASE-RELATED"/>
    <property type="match status" value="1"/>
</dbReference>
<dbReference type="GO" id="GO:0032259">
    <property type="term" value="P:methylation"/>
    <property type="evidence" value="ECO:0007669"/>
    <property type="project" value="UniProtKB-KW"/>
</dbReference>
<dbReference type="InterPro" id="IPR041698">
    <property type="entry name" value="Methyltransf_25"/>
</dbReference>
<accession>A0A0W1AJN4</accession>
<dbReference type="Pfam" id="PF13649">
    <property type="entry name" value="Methyltransf_25"/>
    <property type="match status" value="1"/>
</dbReference>
<evidence type="ECO:0000259" key="3">
    <source>
        <dbReference type="Pfam" id="PF13649"/>
    </source>
</evidence>
<keyword evidence="5" id="KW-1185">Reference proteome</keyword>
<dbReference type="PATRIC" id="fig|45076.6.peg.583"/>
<sequence>MSQSDWPAHDYAVGSYIQALVADQYLPHLNLAPTDNVLDVGCGNGAYSRKILKKVPQGSVLGVDPSENMLKLAQEVTAEYPNFAIKKDNVTSMNFKEQFDFVVSFWCLQWTTDIFKSFENIINALKKGGTFFTLFPSGDDPFIKSYYALRDSGRYSALSDFKPPINYSQLINLNQQLEPLKCSKLNIELLQQTLVLPELDVFRKFVNGIAFYQGQLAETEIKELNEAMVQYFDAECRNLYQGEYQFNFAIYCVSGEK</sequence>
<dbReference type="OrthoDB" id="9760689at2"/>
<comment type="caution">
    <text evidence="4">The sequence shown here is derived from an EMBL/GenBank/DDBJ whole genome shotgun (WGS) entry which is preliminary data.</text>
</comment>
<keyword evidence="1 4" id="KW-0489">Methyltransferase</keyword>
<dbReference type="RefSeq" id="WP_058492365.1">
    <property type="nucleotide sequence ID" value="NZ_CBCRUR010000006.1"/>
</dbReference>
<dbReference type="PANTHER" id="PTHR43861:SF1">
    <property type="entry name" value="TRANS-ACONITATE 2-METHYLTRANSFERASE"/>
    <property type="match status" value="1"/>
</dbReference>
<dbReference type="Gene3D" id="3.40.50.150">
    <property type="entry name" value="Vaccinia Virus protein VP39"/>
    <property type="match status" value="1"/>
</dbReference>
<dbReference type="AlphaFoldDB" id="A0A0W1AJN4"/>
<evidence type="ECO:0000256" key="1">
    <source>
        <dbReference type="ARBA" id="ARBA00022603"/>
    </source>
</evidence>
<evidence type="ECO:0000313" key="4">
    <source>
        <dbReference type="EMBL" id="KTD81490.1"/>
    </source>
</evidence>
<reference evidence="4 5" key="1">
    <citation type="submission" date="2015-11" db="EMBL/GenBank/DDBJ databases">
        <title>Genomic analysis of 38 Legionella species identifies large and diverse effector repertoires.</title>
        <authorList>
            <person name="Burstein D."/>
            <person name="Amaro F."/>
            <person name="Zusman T."/>
            <person name="Lifshitz Z."/>
            <person name="Cohen O."/>
            <person name="Gilbert J.A."/>
            <person name="Pupko T."/>
            <person name="Shuman H.A."/>
            <person name="Segal G."/>
        </authorList>
    </citation>
    <scope>NUCLEOTIDE SEQUENCE [LARGE SCALE GENOMIC DNA]</scope>
    <source>
        <strain evidence="4 5">ATCC 49508</strain>
    </source>
</reference>
<proteinExistence type="predicted"/>
<keyword evidence="2 4" id="KW-0808">Transferase</keyword>
<dbReference type="InterPro" id="IPR029063">
    <property type="entry name" value="SAM-dependent_MTases_sf"/>
</dbReference>
<feature type="domain" description="Methyltransferase" evidence="3">
    <location>
        <begin position="37"/>
        <end position="129"/>
    </location>
</feature>
<evidence type="ECO:0000256" key="2">
    <source>
        <dbReference type="ARBA" id="ARBA00022679"/>
    </source>
</evidence>
<dbReference type="GO" id="GO:0008168">
    <property type="term" value="F:methyltransferase activity"/>
    <property type="evidence" value="ECO:0007669"/>
    <property type="project" value="UniProtKB-KW"/>
</dbReference>
<organism evidence="4 5">
    <name type="scientific">Legionella worsleiensis</name>
    <dbReference type="NCBI Taxonomy" id="45076"/>
    <lineage>
        <taxon>Bacteria</taxon>
        <taxon>Pseudomonadati</taxon>
        <taxon>Pseudomonadota</taxon>
        <taxon>Gammaproteobacteria</taxon>
        <taxon>Legionellales</taxon>
        <taxon>Legionellaceae</taxon>
        <taxon>Legionella</taxon>
    </lineage>
</organism>
<dbReference type="SUPFAM" id="SSF53335">
    <property type="entry name" value="S-adenosyl-L-methionine-dependent methyltransferases"/>
    <property type="match status" value="1"/>
</dbReference>
<gene>
    <name evidence="4" type="ORF">Lwor_0528</name>
</gene>
<name>A0A0W1AJN4_9GAMM</name>
<dbReference type="CDD" id="cd02440">
    <property type="entry name" value="AdoMet_MTases"/>
    <property type="match status" value="1"/>
</dbReference>
<dbReference type="STRING" id="45076.Lwor_0528"/>
<dbReference type="Proteomes" id="UP000054662">
    <property type="component" value="Unassembled WGS sequence"/>
</dbReference>